<dbReference type="VEuPathDB" id="FungiDB:DD237_008075"/>
<reference evidence="1 2" key="1">
    <citation type="submission" date="2018-06" db="EMBL/GenBank/DDBJ databases">
        <title>Comparative genomics of downy mildews reveals potential adaptations to biotrophy.</title>
        <authorList>
            <person name="Fletcher K."/>
            <person name="Klosterman S.J."/>
            <person name="Derevnina L."/>
            <person name="Martin F."/>
            <person name="Koike S."/>
            <person name="Reyes Chin-Wo S."/>
            <person name="Mou B."/>
            <person name="Michelmore R."/>
        </authorList>
    </citation>
    <scope>NUCLEOTIDE SEQUENCE [LARGE SCALE GENOMIC DNA]</scope>
    <source>
        <strain evidence="1 2">R14</strain>
    </source>
</reference>
<dbReference type="AlphaFoldDB" id="A0A3M6VUZ8"/>
<keyword evidence="2" id="KW-1185">Reference proteome</keyword>
<dbReference type="OrthoDB" id="128001at2759"/>
<evidence type="ECO:0000313" key="1">
    <source>
        <dbReference type="EMBL" id="RMX68310.1"/>
    </source>
</evidence>
<gene>
    <name evidence="1" type="ORF">DD238_007612</name>
</gene>
<dbReference type="Proteomes" id="UP000282087">
    <property type="component" value="Unassembled WGS sequence"/>
</dbReference>
<sequence>MLIALLAVTMAFADELPLTPQASDMPNVVHTRYLRSTANVTTNQQVDSGERRRLVTSLAGLERLPASLHQSVVKIFAKLRVRWWLWRQHQKTPDDVFKFLQLDKVKGSVFKSPKFSAWKYFVVKTNPTEEDAFRVMFKVIESKFEGEAALVKVLGQAKGSHGDTVQRLRDYQIERWLAEKETVESVFHRLKLKQLPDSETSEFAKQVDSPEFIMWGAFITKTESSYDSAFNFLLRGSKGEFNLIRALAGTTSEDLTLAVGLIYSRLQHLQLADVSPIEICIALWPPKIDHLLVRVSLDYVYMSSMNKSGLISFVRVAQHLHTIFGSFTGTKMMNVLMKDDFAGSARRIKALLEYPVQKKWLKNPLA</sequence>
<protein>
    <recommendedName>
        <fullName evidence="3">RxLR effector candidate protein</fullName>
    </recommendedName>
</protein>
<evidence type="ECO:0000313" key="2">
    <source>
        <dbReference type="Proteomes" id="UP000282087"/>
    </source>
</evidence>
<comment type="caution">
    <text evidence="1">The sequence shown here is derived from an EMBL/GenBank/DDBJ whole genome shotgun (WGS) entry which is preliminary data.</text>
</comment>
<proteinExistence type="predicted"/>
<organism evidence="1 2">
    <name type="scientific">Peronospora effusa</name>
    <dbReference type="NCBI Taxonomy" id="542832"/>
    <lineage>
        <taxon>Eukaryota</taxon>
        <taxon>Sar</taxon>
        <taxon>Stramenopiles</taxon>
        <taxon>Oomycota</taxon>
        <taxon>Peronosporomycetes</taxon>
        <taxon>Peronosporales</taxon>
        <taxon>Peronosporaceae</taxon>
        <taxon>Peronospora</taxon>
    </lineage>
</organism>
<dbReference type="EMBL" id="QLLG01000080">
    <property type="protein sequence ID" value="RMX68310.1"/>
    <property type="molecule type" value="Genomic_DNA"/>
</dbReference>
<accession>A0A3M6VUZ8</accession>
<evidence type="ECO:0008006" key="3">
    <source>
        <dbReference type="Google" id="ProtNLM"/>
    </source>
</evidence>
<name>A0A3M6VUZ8_9STRA</name>